<dbReference type="SUPFAM" id="SSF46894">
    <property type="entry name" value="C-terminal effector domain of the bipartite response regulators"/>
    <property type="match status" value="1"/>
</dbReference>
<dbReference type="Gene3D" id="1.10.10.10">
    <property type="entry name" value="Winged helix-like DNA-binding domain superfamily/Winged helix DNA-binding domain"/>
    <property type="match status" value="1"/>
</dbReference>
<evidence type="ECO:0000313" key="5">
    <source>
        <dbReference type="Proteomes" id="UP000241209"/>
    </source>
</evidence>
<sequence>MENNNFNHYYMKYEKMIHYLLHRYNIKYAYDDYFQLMLIKLWELLQTFDELKTNAMDKYIYTKLKFYLIDCIRKYSKEMDRFIPTSDNIMLDQSYVEHYHCELYSMLEFLSPEELTWFNLTLQGFSTQEIAIYMNKSESTIKYYRKNARNKLKSHYLF</sequence>
<proteinExistence type="predicted"/>
<organism evidence="4 5">
    <name type="scientific">Mammaliicoccus vitulinus</name>
    <dbReference type="NCBI Taxonomy" id="71237"/>
    <lineage>
        <taxon>Bacteria</taxon>
        <taxon>Bacillati</taxon>
        <taxon>Bacillota</taxon>
        <taxon>Bacilli</taxon>
        <taxon>Bacillales</taxon>
        <taxon>Staphylococcaceae</taxon>
        <taxon>Mammaliicoccus</taxon>
    </lineage>
</organism>
<keyword evidence="2" id="KW-0804">Transcription</keyword>
<dbReference type="CDD" id="cd06170">
    <property type="entry name" value="LuxR_C_like"/>
    <property type="match status" value="1"/>
</dbReference>
<dbReference type="InterPro" id="IPR036388">
    <property type="entry name" value="WH-like_DNA-bd_sf"/>
</dbReference>
<protein>
    <submittedName>
        <fullName evidence="4">Sigma-70 family RNA polymerase sigma factor</fullName>
    </submittedName>
</protein>
<dbReference type="InterPro" id="IPR016032">
    <property type="entry name" value="Sig_transdc_resp-reg_C-effctor"/>
</dbReference>
<dbReference type="PRINTS" id="PR00038">
    <property type="entry name" value="HTHLUXR"/>
</dbReference>
<feature type="domain" description="HTH luxR-type" evidence="3">
    <location>
        <begin position="110"/>
        <end position="155"/>
    </location>
</feature>
<dbReference type="NCBIfam" id="TIGR02937">
    <property type="entry name" value="sigma70-ECF"/>
    <property type="match status" value="1"/>
</dbReference>
<dbReference type="Pfam" id="PF00196">
    <property type="entry name" value="GerE"/>
    <property type="match status" value="1"/>
</dbReference>
<dbReference type="InterPro" id="IPR014284">
    <property type="entry name" value="RNA_pol_sigma-70_dom"/>
</dbReference>
<dbReference type="InterPro" id="IPR013325">
    <property type="entry name" value="RNA_pol_sigma_r2"/>
</dbReference>
<dbReference type="STRING" id="1167632.GCA_000286335_01732"/>
<dbReference type="EMBL" id="PZFK01000043">
    <property type="protein sequence ID" value="PTI27785.1"/>
    <property type="molecule type" value="Genomic_DNA"/>
</dbReference>
<evidence type="ECO:0000256" key="2">
    <source>
        <dbReference type="ARBA" id="ARBA00023163"/>
    </source>
</evidence>
<accession>A0A2T4PQB2</accession>
<comment type="caution">
    <text evidence="4">The sequence shown here is derived from an EMBL/GenBank/DDBJ whole genome shotgun (WGS) entry which is preliminary data.</text>
</comment>
<dbReference type="InterPro" id="IPR000792">
    <property type="entry name" value="Tscrpt_reg_LuxR_C"/>
</dbReference>
<dbReference type="GO" id="GO:0003700">
    <property type="term" value="F:DNA-binding transcription factor activity"/>
    <property type="evidence" value="ECO:0007669"/>
    <property type="project" value="InterPro"/>
</dbReference>
<evidence type="ECO:0000259" key="3">
    <source>
        <dbReference type="Pfam" id="PF00196"/>
    </source>
</evidence>
<evidence type="ECO:0000256" key="1">
    <source>
        <dbReference type="ARBA" id="ARBA00023015"/>
    </source>
</evidence>
<keyword evidence="1" id="KW-0805">Transcription regulation</keyword>
<dbReference type="RefSeq" id="WP_016912413.1">
    <property type="nucleotide sequence ID" value="NZ_CANQVP010000005.1"/>
</dbReference>
<name>A0A2T4PQB2_9STAP</name>
<dbReference type="GO" id="GO:0006352">
    <property type="term" value="P:DNA-templated transcription initiation"/>
    <property type="evidence" value="ECO:0007669"/>
    <property type="project" value="InterPro"/>
</dbReference>
<evidence type="ECO:0000313" key="4">
    <source>
        <dbReference type="EMBL" id="PTI27785.1"/>
    </source>
</evidence>
<dbReference type="Proteomes" id="UP000241209">
    <property type="component" value="Unassembled WGS sequence"/>
</dbReference>
<dbReference type="GO" id="GO:0003677">
    <property type="term" value="F:DNA binding"/>
    <property type="evidence" value="ECO:0007669"/>
    <property type="project" value="InterPro"/>
</dbReference>
<dbReference type="AlphaFoldDB" id="A0A2T4PQB2"/>
<dbReference type="SUPFAM" id="SSF88946">
    <property type="entry name" value="Sigma2 domain of RNA polymerase sigma factors"/>
    <property type="match status" value="1"/>
</dbReference>
<reference evidence="4 5" key="1">
    <citation type="journal article" date="2016" name="Front. Microbiol.">
        <title>Comprehensive Phylogenetic Analysis of Bovine Non-aureus Staphylococci Species Based on Whole-Genome Sequencing.</title>
        <authorList>
            <person name="Naushad S."/>
            <person name="Barkema H.W."/>
            <person name="Luby C."/>
            <person name="Condas L.A."/>
            <person name="Nobrega D.B."/>
            <person name="Carson D.A."/>
            <person name="De Buck J."/>
        </authorList>
    </citation>
    <scope>NUCLEOTIDE SEQUENCE [LARGE SCALE GENOMIC DNA]</scope>
    <source>
        <strain evidence="4 5">SNUC 2204</strain>
    </source>
</reference>
<gene>
    <name evidence="4" type="ORF">BU072_12850</name>
</gene>